<evidence type="ECO:0000256" key="1">
    <source>
        <dbReference type="ARBA" id="ARBA00023002"/>
    </source>
</evidence>
<dbReference type="InterPro" id="IPR000683">
    <property type="entry name" value="Gfo/Idh/MocA-like_OxRdtase_N"/>
</dbReference>
<dbReference type="AlphaFoldDB" id="X1B298"/>
<dbReference type="Gene3D" id="3.40.50.720">
    <property type="entry name" value="NAD(P)-binding Rossmann-like Domain"/>
    <property type="match status" value="1"/>
</dbReference>
<organism evidence="3">
    <name type="scientific">marine sediment metagenome</name>
    <dbReference type="NCBI Taxonomy" id="412755"/>
    <lineage>
        <taxon>unclassified sequences</taxon>
        <taxon>metagenomes</taxon>
        <taxon>ecological metagenomes</taxon>
    </lineage>
</organism>
<protein>
    <recommendedName>
        <fullName evidence="2">Gfo/Idh/MocA-like oxidoreductase N-terminal domain-containing protein</fullName>
    </recommendedName>
</protein>
<dbReference type="EMBL" id="BART01005454">
    <property type="protein sequence ID" value="GAG66111.1"/>
    <property type="molecule type" value="Genomic_DNA"/>
</dbReference>
<sequence>MLKVGIIGCGDIANLNVLGYIHSQDAELVAVCDTDLKTAGEKLERWGLRAVKIYTDYKKMIDREDLDIVEILTPHHLHAPMTEYCAKAGVPGISVQKPMAHTITDCENMIRVCNDENVKLKLFENFRFYPVYLRAKEL</sequence>
<dbReference type="PANTHER" id="PTHR43818:SF11">
    <property type="entry name" value="BCDNA.GH03377"/>
    <property type="match status" value="1"/>
</dbReference>
<keyword evidence="1" id="KW-0560">Oxidoreductase</keyword>
<gene>
    <name evidence="3" type="ORF">S01H4_12676</name>
</gene>
<feature type="non-terminal residue" evidence="3">
    <location>
        <position position="138"/>
    </location>
</feature>
<dbReference type="Pfam" id="PF01408">
    <property type="entry name" value="GFO_IDH_MocA"/>
    <property type="match status" value="1"/>
</dbReference>
<reference evidence="3" key="1">
    <citation type="journal article" date="2014" name="Front. Microbiol.">
        <title>High frequency of phylogenetically diverse reductive dehalogenase-homologous genes in deep subseafloor sedimentary metagenomes.</title>
        <authorList>
            <person name="Kawai M."/>
            <person name="Futagami T."/>
            <person name="Toyoda A."/>
            <person name="Takaki Y."/>
            <person name="Nishi S."/>
            <person name="Hori S."/>
            <person name="Arai W."/>
            <person name="Tsubouchi T."/>
            <person name="Morono Y."/>
            <person name="Uchiyama I."/>
            <person name="Ito T."/>
            <person name="Fujiyama A."/>
            <person name="Inagaki F."/>
            <person name="Takami H."/>
        </authorList>
    </citation>
    <scope>NUCLEOTIDE SEQUENCE</scope>
    <source>
        <strain evidence="3">Expedition CK06-06</strain>
    </source>
</reference>
<evidence type="ECO:0000259" key="2">
    <source>
        <dbReference type="Pfam" id="PF01408"/>
    </source>
</evidence>
<dbReference type="InterPro" id="IPR036291">
    <property type="entry name" value="NAD(P)-bd_dom_sf"/>
</dbReference>
<dbReference type="GO" id="GO:0000166">
    <property type="term" value="F:nucleotide binding"/>
    <property type="evidence" value="ECO:0007669"/>
    <property type="project" value="InterPro"/>
</dbReference>
<accession>X1B298</accession>
<name>X1B298_9ZZZZ</name>
<dbReference type="SUPFAM" id="SSF51735">
    <property type="entry name" value="NAD(P)-binding Rossmann-fold domains"/>
    <property type="match status" value="1"/>
</dbReference>
<evidence type="ECO:0000313" key="3">
    <source>
        <dbReference type="EMBL" id="GAG66111.1"/>
    </source>
</evidence>
<comment type="caution">
    <text evidence="3">The sequence shown here is derived from an EMBL/GenBank/DDBJ whole genome shotgun (WGS) entry which is preliminary data.</text>
</comment>
<dbReference type="GO" id="GO:0016491">
    <property type="term" value="F:oxidoreductase activity"/>
    <property type="evidence" value="ECO:0007669"/>
    <property type="project" value="UniProtKB-KW"/>
</dbReference>
<proteinExistence type="predicted"/>
<dbReference type="InterPro" id="IPR050463">
    <property type="entry name" value="Gfo/Idh/MocA_oxidrdct_glycsds"/>
</dbReference>
<dbReference type="PANTHER" id="PTHR43818">
    <property type="entry name" value="BCDNA.GH03377"/>
    <property type="match status" value="1"/>
</dbReference>
<feature type="domain" description="Gfo/Idh/MocA-like oxidoreductase N-terminal" evidence="2">
    <location>
        <begin position="2"/>
        <end position="120"/>
    </location>
</feature>